<protein>
    <submittedName>
        <fullName evidence="1">Uncharacterized protein</fullName>
    </submittedName>
</protein>
<dbReference type="Proteomes" id="UP001225034">
    <property type="component" value="Unassembled WGS sequence"/>
</dbReference>
<gene>
    <name evidence="1" type="ORF">J2S05_000434</name>
</gene>
<sequence length="77" mass="8509">MFNQIIQTNGMITLRINRHVCILLCLRRFNTSLINSKALLPKTVNSIGYVQMMFGRASSFTKNPKGADYGCAALQGG</sequence>
<keyword evidence="2" id="KW-1185">Reference proteome</keyword>
<evidence type="ECO:0000313" key="1">
    <source>
        <dbReference type="EMBL" id="MDQ0205660.1"/>
    </source>
</evidence>
<proteinExistence type="predicted"/>
<dbReference type="EMBL" id="JAUSUA010000001">
    <property type="protein sequence ID" value="MDQ0205660.1"/>
    <property type="molecule type" value="Genomic_DNA"/>
</dbReference>
<evidence type="ECO:0000313" key="2">
    <source>
        <dbReference type="Proteomes" id="UP001225034"/>
    </source>
</evidence>
<name>A0ABT9YCS7_9BACI</name>
<accession>A0ABT9YCS7</accession>
<comment type="caution">
    <text evidence="1">The sequence shown here is derived from an EMBL/GenBank/DDBJ whole genome shotgun (WGS) entry which is preliminary data.</text>
</comment>
<reference evidence="1 2" key="1">
    <citation type="submission" date="2023-07" db="EMBL/GenBank/DDBJ databases">
        <title>Genomic Encyclopedia of Type Strains, Phase IV (KMG-IV): sequencing the most valuable type-strain genomes for metagenomic binning, comparative biology and taxonomic classification.</title>
        <authorList>
            <person name="Goeker M."/>
        </authorList>
    </citation>
    <scope>NUCLEOTIDE SEQUENCE [LARGE SCALE GENOMIC DNA]</scope>
    <source>
        <strain evidence="1 2">DSM 19154</strain>
    </source>
</reference>
<organism evidence="1 2">
    <name type="scientific">Alkalicoccobacillus murimartini</name>
    <dbReference type="NCBI Taxonomy" id="171685"/>
    <lineage>
        <taxon>Bacteria</taxon>
        <taxon>Bacillati</taxon>
        <taxon>Bacillota</taxon>
        <taxon>Bacilli</taxon>
        <taxon>Bacillales</taxon>
        <taxon>Bacillaceae</taxon>
        <taxon>Alkalicoccobacillus</taxon>
    </lineage>
</organism>